<dbReference type="PROSITE" id="PS51257">
    <property type="entry name" value="PROKAR_LIPOPROTEIN"/>
    <property type="match status" value="1"/>
</dbReference>
<dbReference type="SUPFAM" id="SSF52058">
    <property type="entry name" value="L domain-like"/>
    <property type="match status" value="1"/>
</dbReference>
<feature type="region of interest" description="Disordered" evidence="4">
    <location>
        <begin position="289"/>
        <end position="325"/>
    </location>
</feature>
<protein>
    <recommendedName>
        <fullName evidence="9">LRRCT domain-containing protein</fullName>
    </recommendedName>
</protein>
<dbReference type="InterPro" id="IPR001611">
    <property type="entry name" value="Leu-rich_rpt"/>
</dbReference>
<dbReference type="PROSITE" id="PS51450">
    <property type="entry name" value="LRR"/>
    <property type="match status" value="2"/>
</dbReference>
<dbReference type="InterPro" id="IPR003591">
    <property type="entry name" value="Leu-rich_rpt_typical-subtyp"/>
</dbReference>
<evidence type="ECO:0000313" key="8">
    <source>
        <dbReference type="Proteomes" id="UP000264820"/>
    </source>
</evidence>
<keyword evidence="5" id="KW-1133">Transmembrane helix</keyword>
<evidence type="ECO:0000256" key="6">
    <source>
        <dbReference type="SAM" id="SignalP"/>
    </source>
</evidence>
<keyword evidence="8" id="KW-1185">Reference proteome</keyword>
<evidence type="ECO:0008006" key="9">
    <source>
        <dbReference type="Google" id="ProtNLM"/>
    </source>
</evidence>
<evidence type="ECO:0000256" key="3">
    <source>
        <dbReference type="ARBA" id="ARBA00022737"/>
    </source>
</evidence>
<dbReference type="Proteomes" id="UP000264820">
    <property type="component" value="Unplaced"/>
</dbReference>
<dbReference type="SMART" id="SM00369">
    <property type="entry name" value="LRR_TYP"/>
    <property type="match status" value="3"/>
</dbReference>
<keyword evidence="1" id="KW-0433">Leucine-rich repeat</keyword>
<dbReference type="InterPro" id="IPR050328">
    <property type="entry name" value="Dev_Immune_Receptor"/>
</dbReference>
<dbReference type="Pfam" id="PF13855">
    <property type="entry name" value="LRR_8"/>
    <property type="match status" value="1"/>
</dbReference>
<name>A0A3Q3DF01_HIPCM</name>
<dbReference type="Ensembl" id="ENSHCOT00000026187.1">
    <property type="protein sequence ID" value="ENSHCOP00000010424.1"/>
    <property type="gene ID" value="ENSHCOG00000013034.1"/>
</dbReference>
<accession>A0A3Q3DF01</accession>
<feature type="signal peptide" evidence="6">
    <location>
        <begin position="1"/>
        <end position="23"/>
    </location>
</feature>
<keyword evidence="5" id="KW-0472">Membrane</keyword>
<feature type="chain" id="PRO_5018530137" description="LRRCT domain-containing protein" evidence="6">
    <location>
        <begin position="24"/>
        <end position="359"/>
    </location>
</feature>
<organism evidence="7 8">
    <name type="scientific">Hippocampus comes</name>
    <name type="common">Tiger tail seahorse</name>
    <dbReference type="NCBI Taxonomy" id="109280"/>
    <lineage>
        <taxon>Eukaryota</taxon>
        <taxon>Metazoa</taxon>
        <taxon>Chordata</taxon>
        <taxon>Craniata</taxon>
        <taxon>Vertebrata</taxon>
        <taxon>Euteleostomi</taxon>
        <taxon>Actinopterygii</taxon>
        <taxon>Neopterygii</taxon>
        <taxon>Teleostei</taxon>
        <taxon>Neoteleostei</taxon>
        <taxon>Acanthomorphata</taxon>
        <taxon>Syngnathiaria</taxon>
        <taxon>Syngnathiformes</taxon>
        <taxon>Syngnathoidei</taxon>
        <taxon>Syngnathidae</taxon>
        <taxon>Hippocampus</taxon>
    </lineage>
</organism>
<evidence type="ECO:0000256" key="2">
    <source>
        <dbReference type="ARBA" id="ARBA00022729"/>
    </source>
</evidence>
<dbReference type="Gene3D" id="3.80.10.10">
    <property type="entry name" value="Ribonuclease Inhibitor"/>
    <property type="match status" value="1"/>
</dbReference>
<evidence type="ECO:0000256" key="5">
    <source>
        <dbReference type="SAM" id="Phobius"/>
    </source>
</evidence>
<keyword evidence="5" id="KW-0812">Transmembrane</keyword>
<evidence type="ECO:0000313" key="7">
    <source>
        <dbReference type="Ensembl" id="ENSHCOP00000010424.1"/>
    </source>
</evidence>
<dbReference type="PANTHER" id="PTHR24373:SF275">
    <property type="entry name" value="TIR DOMAIN-CONTAINING PROTEIN"/>
    <property type="match status" value="1"/>
</dbReference>
<dbReference type="GeneTree" id="ENSGT00940000164586"/>
<sequence length="359" mass="38708">MRGGWSNVVFPLLMAALAGGCLCPPATILSEFPSEVPVGVCCLNYSGSTLGLVPWSHLTNHSDLRIVDLSRCNITSLEVSTVGASLLEKVYLARNGIAALPPDFLAGQPQLEVLDLSGNSLEELPEGFLQDSNNLLRLDLQENRLRSLPASVLQRPVLRSLELDGNPWECSCSFLEVLEAEELARNLTCAAPWTLAGRAARSAKLSDACRPASLTVLFIALPMVILATLLLCWCCGRRRKEAPTFGVSKKRNPSSRGTGPKVESGPPQELSDPVGEGILIPVSKMMGSTNEDQELPLGSVESLHSGSKGRRPSKSELDAVSVTEVLKDSNDREKAYMTQSTEYYSLVPGIHLDDSDHEG</sequence>
<keyword evidence="2 6" id="KW-0732">Signal</keyword>
<dbReference type="OMA" id="CNITHIE"/>
<dbReference type="InterPro" id="IPR032675">
    <property type="entry name" value="LRR_dom_sf"/>
</dbReference>
<proteinExistence type="predicted"/>
<dbReference type="STRING" id="109280.ENSHCOP00000010424"/>
<keyword evidence="3" id="KW-0677">Repeat</keyword>
<dbReference type="PANTHER" id="PTHR24373">
    <property type="entry name" value="SLIT RELATED LEUCINE-RICH REPEAT NEURONAL PROTEIN"/>
    <property type="match status" value="1"/>
</dbReference>
<dbReference type="AlphaFoldDB" id="A0A3Q3DF01"/>
<evidence type="ECO:0000256" key="1">
    <source>
        <dbReference type="ARBA" id="ARBA00022614"/>
    </source>
</evidence>
<evidence type="ECO:0000256" key="4">
    <source>
        <dbReference type="SAM" id="MobiDB-lite"/>
    </source>
</evidence>
<feature type="transmembrane region" description="Helical" evidence="5">
    <location>
        <begin position="214"/>
        <end position="235"/>
    </location>
</feature>
<dbReference type="SMART" id="SM00364">
    <property type="entry name" value="LRR_BAC"/>
    <property type="match status" value="2"/>
</dbReference>
<reference evidence="7" key="1">
    <citation type="submission" date="2025-08" db="UniProtKB">
        <authorList>
            <consortium name="Ensembl"/>
        </authorList>
    </citation>
    <scope>IDENTIFICATION</scope>
</reference>
<reference evidence="7" key="2">
    <citation type="submission" date="2025-09" db="UniProtKB">
        <authorList>
            <consortium name="Ensembl"/>
        </authorList>
    </citation>
    <scope>IDENTIFICATION</scope>
</reference>
<feature type="region of interest" description="Disordered" evidence="4">
    <location>
        <begin position="245"/>
        <end position="275"/>
    </location>
</feature>